<dbReference type="KEGG" id="ptv:AA957_16890"/>
<dbReference type="Proteomes" id="UP000036608">
    <property type="component" value="Chromosome"/>
</dbReference>
<sequence length="135" mass="14709">MSTKKFPIDSAEVEKAKKATSGTAHIAVYIDGDHDHDVNVVSVAGFYSWAGIYSDDSENLRIFYGSDLTTGVHVFDAAALSVFYTDSDDVQHFSPEGSVTVYVAPGRTLQVGVFDVVYNNTTPPIKLFGYYALNI</sequence>
<proteinExistence type="predicted"/>
<accession>A0A0H5ATM8</accession>
<dbReference type="EMBL" id="CP011507">
    <property type="protein sequence ID" value="AKS07732.1"/>
    <property type="molecule type" value="Genomic_DNA"/>
</dbReference>
<dbReference type="RefSeq" id="WP_049711224.1">
    <property type="nucleotide sequence ID" value="NZ_CP011507.1"/>
</dbReference>
<evidence type="ECO:0000313" key="1">
    <source>
        <dbReference type="EMBL" id="AKS07732.1"/>
    </source>
</evidence>
<name>A0A0H5ATM8_9PSED</name>
<reference evidence="1 2" key="1">
    <citation type="journal article" date="2015" name="Genome Announc.">
        <title>Complete Genome Sequence of the Rhizobacterium Pseudomonas trivialis Strain IHBB745 with Multiple Plant Growth-Promoting Activities and Tolerance to Desiccation and Alkalinity.</title>
        <authorList>
            <person name="Gulati A."/>
            <person name="Swarnkar M.K."/>
            <person name="Vyas P."/>
            <person name="Rahi P."/>
            <person name="Thakur R."/>
            <person name="Thakur N."/>
            <person name="Singh A.K."/>
        </authorList>
    </citation>
    <scope>NUCLEOTIDE SEQUENCE [LARGE SCALE GENOMIC DNA]</scope>
    <source>
        <strain evidence="2">745</strain>
    </source>
</reference>
<dbReference type="PATRIC" id="fig|200450.3.peg.3480"/>
<protein>
    <submittedName>
        <fullName evidence="1">Uncharacterized protein</fullName>
    </submittedName>
</protein>
<dbReference type="AlphaFoldDB" id="A0A0H5ATM8"/>
<organism evidence="1 2">
    <name type="scientific">Pseudomonas trivialis</name>
    <dbReference type="NCBI Taxonomy" id="200450"/>
    <lineage>
        <taxon>Bacteria</taxon>
        <taxon>Pseudomonadati</taxon>
        <taxon>Pseudomonadota</taxon>
        <taxon>Gammaproteobacteria</taxon>
        <taxon>Pseudomonadales</taxon>
        <taxon>Pseudomonadaceae</taxon>
        <taxon>Pseudomonas</taxon>
    </lineage>
</organism>
<gene>
    <name evidence="1" type="ORF">AA957_16890</name>
</gene>
<evidence type="ECO:0000313" key="2">
    <source>
        <dbReference type="Proteomes" id="UP000036608"/>
    </source>
</evidence>
<reference evidence="2" key="2">
    <citation type="submission" date="2015-05" db="EMBL/GenBank/DDBJ databases">
        <authorList>
            <person name="Swarnkar M.K."/>
            <person name="Vyas P."/>
            <person name="Rahi P."/>
            <person name="Thakur R."/>
            <person name="Thakur N."/>
            <person name="Singh A.K."/>
            <person name="Gulati A."/>
        </authorList>
    </citation>
    <scope>NUCLEOTIDE SEQUENCE [LARGE SCALE GENOMIC DNA]</scope>
    <source>
        <strain evidence="2">745</strain>
    </source>
</reference>